<dbReference type="InterPro" id="IPR023299">
    <property type="entry name" value="ATPase_P-typ_cyto_dom_N"/>
</dbReference>
<dbReference type="InterPro" id="IPR059000">
    <property type="entry name" value="ATPase_P-type_domA"/>
</dbReference>
<dbReference type="Gene3D" id="3.40.1110.10">
    <property type="entry name" value="Calcium-transporting ATPase, cytoplasmic domain N"/>
    <property type="match status" value="1"/>
</dbReference>
<dbReference type="SFLD" id="SFLDG00002">
    <property type="entry name" value="C1.7:_P-type_atpase_like"/>
    <property type="match status" value="1"/>
</dbReference>
<dbReference type="SUPFAM" id="SSF56784">
    <property type="entry name" value="HAD-like"/>
    <property type="match status" value="1"/>
</dbReference>
<dbReference type="AlphaFoldDB" id="A0A642UII5"/>
<evidence type="ECO:0000256" key="8">
    <source>
        <dbReference type="ARBA" id="ARBA00022840"/>
    </source>
</evidence>
<evidence type="ECO:0000256" key="5">
    <source>
        <dbReference type="ARBA" id="ARBA00022692"/>
    </source>
</evidence>
<dbReference type="Pfam" id="PF00690">
    <property type="entry name" value="Cation_ATPase_N"/>
    <property type="match status" value="1"/>
</dbReference>
<dbReference type="InterPro" id="IPR023298">
    <property type="entry name" value="ATPase_P-typ_TM_dom_sf"/>
</dbReference>
<evidence type="ECO:0000256" key="14">
    <source>
        <dbReference type="ARBA" id="ARBA00048694"/>
    </source>
</evidence>
<dbReference type="SFLD" id="SFLDS00003">
    <property type="entry name" value="Haloacid_Dehalogenase"/>
    <property type="match status" value="1"/>
</dbReference>
<feature type="transmembrane region" description="Helical" evidence="16">
    <location>
        <begin position="78"/>
        <end position="97"/>
    </location>
</feature>
<keyword evidence="2 16" id="KW-0813">Transport</keyword>
<feature type="transmembrane region" description="Helical" evidence="16">
    <location>
        <begin position="845"/>
        <end position="863"/>
    </location>
</feature>
<evidence type="ECO:0000256" key="3">
    <source>
        <dbReference type="ARBA" id="ARBA00022553"/>
    </source>
</evidence>
<dbReference type="Pfam" id="PF00689">
    <property type="entry name" value="Cation_ATPase_C"/>
    <property type="match status" value="1"/>
</dbReference>
<evidence type="ECO:0000256" key="13">
    <source>
        <dbReference type="ARBA" id="ARBA00038148"/>
    </source>
</evidence>
<dbReference type="OrthoDB" id="3352408at2759"/>
<dbReference type="NCBIfam" id="TIGR01494">
    <property type="entry name" value="ATPase_P-type"/>
    <property type="match status" value="2"/>
</dbReference>
<gene>
    <name evidence="19" type="ORF">DIURU_005139</name>
</gene>
<dbReference type="Pfam" id="PF00122">
    <property type="entry name" value="E1-E2_ATPase"/>
    <property type="match status" value="1"/>
</dbReference>
<dbReference type="SUPFAM" id="SSF81665">
    <property type="entry name" value="Calcium ATPase, transmembrane domain M"/>
    <property type="match status" value="1"/>
</dbReference>
<keyword evidence="12 16" id="KW-0472">Membrane</keyword>
<keyword evidence="4 16" id="KW-0109">Calcium transport</keyword>
<dbReference type="InterPro" id="IPR023214">
    <property type="entry name" value="HAD_sf"/>
</dbReference>
<evidence type="ECO:0000256" key="4">
    <source>
        <dbReference type="ARBA" id="ARBA00022568"/>
    </source>
</evidence>
<dbReference type="PRINTS" id="PR00119">
    <property type="entry name" value="CATATPASE"/>
</dbReference>
<evidence type="ECO:0000256" key="11">
    <source>
        <dbReference type="ARBA" id="ARBA00023065"/>
    </source>
</evidence>
<dbReference type="Gene3D" id="2.70.150.10">
    <property type="entry name" value="Calcium-transporting ATPase, cytoplasmic transduction domain A"/>
    <property type="match status" value="1"/>
</dbReference>
<dbReference type="FunFam" id="3.40.50.1000:FF:000001">
    <property type="entry name" value="Phospholipid-transporting ATPase IC"/>
    <property type="match status" value="1"/>
</dbReference>
<keyword evidence="10 16" id="KW-1133">Transmembrane helix</keyword>
<dbReference type="VEuPathDB" id="FungiDB:DIURU_005139"/>
<keyword evidence="7 16" id="KW-0106">Calcium</keyword>
<feature type="transmembrane region" description="Helical" evidence="16">
    <location>
        <begin position="297"/>
        <end position="321"/>
    </location>
</feature>
<dbReference type="RefSeq" id="XP_034010015.1">
    <property type="nucleotide sequence ID" value="XM_034158088.1"/>
</dbReference>
<sequence length="915" mass="99833">MSDNPYKQRGSSPSGGSHTVSLQRSQETVAQVVADLKTNAHDGLDSPDDVSQRRLIYGDNELHGEEPDPMWKKFLQKFYEDPLILLLIGSAVISFWMGNRDDAISITLAIFIVVTVGFVQEYRSEKSLEALNKLVPASAKLTRHGNSQDVLASTLVPGDLVHFGQGDRIPADVRITEAVHLTIDESNLTGETTPLRKQVDPVNGDHPVSERSSIAFMGTLVRDGHGAGIVVATGADTEFGQVFKMLNSIEKPKTPLQQAMDKLGKDLSTFSFIVIGVICLLGVLQGREWLDMFQISVSLAVAAIPEGLPIIVTVTLALGVLRMAHRKAIVRRLPSVETLGSVNVICSDKTGTLTQNHMTVTKIWTTDCKGSFNTPYLNVERLDDNTLEHQQTTNIKRLLDCGNICNNSRFSKESDKWLGNPSDIALIEVLPHFGHEDIRGTKVRFTETPFSSSRKYQAVGVHGGDSDKPETYVKGATERVLAMCTKYYDAQGQAKELTQQVRDEIMERTSGLASEGLRVFGFAENSLKLNIEPHDLIFCGLTGMKDPPRANVASSIARLMSGGVHVIMITGDAPTTAIAIAKQIGIPIINPDQSVLTGGQLDNMSPEQLSQAIQHVSVFARTTPEHKVLIVKALQHRGDVVAMTGDGVNDAPALKLADIGIAMGKNGTDVAKEAADMVLVDDDFSTILAAIEEGKGIFYNIQNFISFQLSTSIAALTLVALATLFGLPNPLNAMQILWINILMDGPPAQSLGVEPVDPEVMQQPPRKRNAAILTPAVIKRVIQSATVIIIGTIYVFIKEMNDGEVTARDTTMTFTCFVLYDMFNALACRSSTKSVFELGITSNKMFNFAVLGSLLGQLCAIYVPFFQRIFQTEALHLSDLVNLTILTSSVLIVDEVRKWYIRRRAASGHFADYGV</sequence>
<dbReference type="GO" id="GO:0005737">
    <property type="term" value="C:cytoplasm"/>
    <property type="evidence" value="ECO:0007669"/>
    <property type="project" value="UniProtKB-ARBA"/>
</dbReference>
<feature type="region of interest" description="Disordered" evidence="17">
    <location>
        <begin position="1"/>
        <end position="25"/>
    </location>
</feature>
<dbReference type="GO" id="GO:0031090">
    <property type="term" value="C:organelle membrane"/>
    <property type="evidence" value="ECO:0007669"/>
    <property type="project" value="UniProtKB-ARBA"/>
</dbReference>
<comment type="catalytic activity">
    <reaction evidence="14 16">
        <text>Ca(2+)(in) + ATP + H2O = Ca(2+)(out) + ADP + phosphate + H(+)</text>
        <dbReference type="Rhea" id="RHEA:18105"/>
        <dbReference type="ChEBI" id="CHEBI:15377"/>
        <dbReference type="ChEBI" id="CHEBI:15378"/>
        <dbReference type="ChEBI" id="CHEBI:29108"/>
        <dbReference type="ChEBI" id="CHEBI:30616"/>
        <dbReference type="ChEBI" id="CHEBI:43474"/>
        <dbReference type="ChEBI" id="CHEBI:456216"/>
        <dbReference type="EC" id="7.2.2.10"/>
    </reaction>
</comment>
<dbReference type="InterPro" id="IPR006413">
    <property type="entry name" value="P-type_ATPase_IIA_PMR1"/>
</dbReference>
<evidence type="ECO:0000256" key="1">
    <source>
        <dbReference type="ARBA" id="ARBA00004127"/>
    </source>
</evidence>
<feature type="transmembrane region" description="Helical" evidence="16">
    <location>
        <begin position="777"/>
        <end position="797"/>
    </location>
</feature>
<dbReference type="InterPro" id="IPR001757">
    <property type="entry name" value="P_typ_ATPase"/>
</dbReference>
<dbReference type="Proteomes" id="UP000449547">
    <property type="component" value="Unassembled WGS sequence"/>
</dbReference>
<feature type="domain" description="Cation-transporting P-type ATPase N-terminal" evidence="18">
    <location>
        <begin position="23"/>
        <end position="99"/>
    </location>
</feature>
<keyword evidence="8 16" id="KW-0067">ATP-binding</keyword>
<dbReference type="GO" id="GO:0005384">
    <property type="term" value="F:manganese ion transmembrane transporter activity"/>
    <property type="evidence" value="ECO:0007669"/>
    <property type="project" value="UniProtKB-ARBA"/>
</dbReference>
<evidence type="ECO:0000256" key="16">
    <source>
        <dbReference type="RuleBase" id="RU361146"/>
    </source>
</evidence>
<dbReference type="InterPro" id="IPR018303">
    <property type="entry name" value="ATPase_P-typ_P_site"/>
</dbReference>
<feature type="transmembrane region" description="Helical" evidence="16">
    <location>
        <begin position="103"/>
        <end position="119"/>
    </location>
</feature>
<dbReference type="SUPFAM" id="SSF81660">
    <property type="entry name" value="Metal cation-transporting ATPase, ATP-binding domain N"/>
    <property type="match status" value="1"/>
</dbReference>
<dbReference type="InterPro" id="IPR036412">
    <property type="entry name" value="HAD-like_sf"/>
</dbReference>
<keyword evidence="9" id="KW-1278">Translocase</keyword>
<feature type="transmembrane region" description="Helical" evidence="16">
    <location>
        <begin position="875"/>
        <end position="893"/>
    </location>
</feature>
<dbReference type="FunFam" id="2.70.150.10:FF:000008">
    <property type="entry name" value="Calcium-transporting ATPase"/>
    <property type="match status" value="1"/>
</dbReference>
<keyword evidence="11 16" id="KW-0406">Ion transport</keyword>
<dbReference type="SUPFAM" id="SSF81653">
    <property type="entry name" value="Calcium ATPase, transduction domain A"/>
    <property type="match status" value="1"/>
</dbReference>
<comment type="caution">
    <text evidence="16">Lacks conserved residue(s) required for the propagation of feature annotation.</text>
</comment>
<dbReference type="GO" id="GO:0012505">
    <property type="term" value="C:endomembrane system"/>
    <property type="evidence" value="ECO:0007669"/>
    <property type="project" value="UniProtKB-SubCell"/>
</dbReference>
<dbReference type="SFLD" id="SFLDF00027">
    <property type="entry name" value="p-type_atpase"/>
    <property type="match status" value="1"/>
</dbReference>
<evidence type="ECO:0000256" key="12">
    <source>
        <dbReference type="ARBA" id="ARBA00023136"/>
    </source>
</evidence>
<evidence type="ECO:0000256" key="17">
    <source>
        <dbReference type="SAM" id="MobiDB-lite"/>
    </source>
</evidence>
<keyword evidence="3" id="KW-0597">Phosphoprotein</keyword>
<dbReference type="PRINTS" id="PR00120">
    <property type="entry name" value="HATPASE"/>
</dbReference>
<evidence type="ECO:0000256" key="7">
    <source>
        <dbReference type="ARBA" id="ARBA00022837"/>
    </source>
</evidence>
<dbReference type="GeneID" id="54783790"/>
<name>A0A642UII5_DIURU</name>
<evidence type="ECO:0000256" key="2">
    <source>
        <dbReference type="ARBA" id="ARBA00022448"/>
    </source>
</evidence>
<dbReference type="EMBL" id="SWFT01000155">
    <property type="protein sequence ID" value="KAA8897540.1"/>
    <property type="molecule type" value="Genomic_DNA"/>
</dbReference>
<dbReference type="GO" id="GO:0005524">
    <property type="term" value="F:ATP binding"/>
    <property type="evidence" value="ECO:0007669"/>
    <property type="project" value="UniProtKB-KW"/>
</dbReference>
<comment type="function">
    <text evidence="15">This magnesium-dependent enzyme catalyzes the hydrolysis of ATP coupled with the transport of calcium. Has a role in the secretory pathway.</text>
</comment>
<dbReference type="InterPro" id="IPR006068">
    <property type="entry name" value="ATPase_P-typ_cation-transptr_C"/>
</dbReference>
<dbReference type="Pfam" id="PF13246">
    <property type="entry name" value="Cation_ATPase"/>
    <property type="match status" value="1"/>
</dbReference>
<dbReference type="NCBIfam" id="TIGR01522">
    <property type="entry name" value="ATPase-IIA2_Ca"/>
    <property type="match status" value="1"/>
</dbReference>
<dbReference type="PANTHER" id="PTHR42861">
    <property type="entry name" value="CALCIUM-TRANSPORTING ATPASE"/>
    <property type="match status" value="1"/>
</dbReference>
<evidence type="ECO:0000256" key="6">
    <source>
        <dbReference type="ARBA" id="ARBA00022741"/>
    </source>
</evidence>
<dbReference type="InterPro" id="IPR044492">
    <property type="entry name" value="P_typ_ATPase_HD_dom"/>
</dbReference>
<proteinExistence type="inferred from homology"/>
<comment type="subcellular location">
    <subcellularLocation>
        <location evidence="1">Endomembrane system</location>
        <topology evidence="1">Multi-pass membrane protein</topology>
    </subcellularLocation>
    <subcellularLocation>
        <location evidence="16">Membrane</location>
        <topology evidence="16">Multi-pass membrane protein</topology>
    </subcellularLocation>
</comment>
<comment type="function">
    <text evidence="16">Catalyzes the hydrolysis of ATP coupled with the transport of calcium.</text>
</comment>
<evidence type="ECO:0000313" key="20">
    <source>
        <dbReference type="Proteomes" id="UP000449547"/>
    </source>
</evidence>
<dbReference type="SMART" id="SM00831">
    <property type="entry name" value="Cation_ATPase_N"/>
    <property type="match status" value="1"/>
</dbReference>
<comment type="similarity">
    <text evidence="13 16">Belongs to the cation transport ATPase (P-type) (TC 3.A.3) family.</text>
</comment>
<evidence type="ECO:0000256" key="10">
    <source>
        <dbReference type="ARBA" id="ARBA00022989"/>
    </source>
</evidence>
<evidence type="ECO:0000256" key="15">
    <source>
        <dbReference type="ARBA" id="ARBA00053224"/>
    </source>
</evidence>
<comment type="caution">
    <text evidence="19">The sequence shown here is derived from an EMBL/GenBank/DDBJ whole genome shotgun (WGS) entry which is preliminary data.</text>
</comment>
<organism evidence="19 20">
    <name type="scientific">Diutina rugosa</name>
    <name type="common">Yeast</name>
    <name type="synonym">Candida rugosa</name>
    <dbReference type="NCBI Taxonomy" id="5481"/>
    <lineage>
        <taxon>Eukaryota</taxon>
        <taxon>Fungi</taxon>
        <taxon>Dikarya</taxon>
        <taxon>Ascomycota</taxon>
        <taxon>Saccharomycotina</taxon>
        <taxon>Pichiomycetes</taxon>
        <taxon>Debaryomycetaceae</taxon>
        <taxon>Diutina</taxon>
    </lineage>
</organism>
<feature type="transmembrane region" description="Helical" evidence="16">
    <location>
        <begin position="267"/>
        <end position="285"/>
    </location>
</feature>
<dbReference type="GO" id="GO:0005388">
    <property type="term" value="F:P-type calcium transporter activity"/>
    <property type="evidence" value="ECO:0007669"/>
    <property type="project" value="UniProtKB-EC"/>
</dbReference>
<feature type="transmembrane region" description="Helical" evidence="16">
    <location>
        <begin position="704"/>
        <end position="727"/>
    </location>
</feature>
<dbReference type="FunFam" id="3.40.50.1000:FF:000028">
    <property type="entry name" value="Calcium-transporting P-type ATPase, putative"/>
    <property type="match status" value="1"/>
</dbReference>
<keyword evidence="5 16" id="KW-0812">Transmembrane</keyword>
<evidence type="ECO:0000256" key="9">
    <source>
        <dbReference type="ARBA" id="ARBA00022967"/>
    </source>
</evidence>
<dbReference type="OMA" id="KMHACET"/>
<reference evidence="19 20" key="1">
    <citation type="submission" date="2019-07" db="EMBL/GenBank/DDBJ databases">
        <title>Genome assembly of two rare yeast pathogens: Diutina rugosa and Trichomonascus ciferrii.</title>
        <authorList>
            <person name="Mixao V."/>
            <person name="Saus E."/>
            <person name="Hansen A."/>
            <person name="Lass-Flor C."/>
            <person name="Gabaldon T."/>
        </authorList>
    </citation>
    <scope>NUCLEOTIDE SEQUENCE [LARGE SCALE GENOMIC DNA]</scope>
    <source>
        <strain evidence="19 20">CBS 613</strain>
    </source>
</reference>
<protein>
    <recommendedName>
        <fullName evidence="16">Calcium-transporting ATPase</fullName>
        <ecNumber evidence="16">7.2.2.10</ecNumber>
    </recommendedName>
</protein>
<dbReference type="PROSITE" id="PS00154">
    <property type="entry name" value="ATPASE_E1_E2"/>
    <property type="match status" value="1"/>
</dbReference>
<evidence type="ECO:0000313" key="19">
    <source>
        <dbReference type="EMBL" id="KAA8897540.1"/>
    </source>
</evidence>
<accession>A0A642UII5</accession>
<evidence type="ECO:0000259" key="18">
    <source>
        <dbReference type="SMART" id="SM00831"/>
    </source>
</evidence>
<dbReference type="InterPro" id="IPR004014">
    <property type="entry name" value="ATPase_P-typ_cation-transptr_N"/>
</dbReference>
<dbReference type="Gene3D" id="3.40.50.1000">
    <property type="entry name" value="HAD superfamily/HAD-like"/>
    <property type="match status" value="1"/>
</dbReference>
<dbReference type="InterPro" id="IPR008250">
    <property type="entry name" value="ATPase_P-typ_transduc_dom_A_sf"/>
</dbReference>
<dbReference type="GO" id="GO:0016887">
    <property type="term" value="F:ATP hydrolysis activity"/>
    <property type="evidence" value="ECO:0007669"/>
    <property type="project" value="InterPro"/>
</dbReference>
<keyword evidence="6 16" id="KW-0547">Nucleotide-binding</keyword>
<dbReference type="Gene3D" id="1.20.1110.10">
    <property type="entry name" value="Calcium-transporting ATPase, transmembrane domain"/>
    <property type="match status" value="1"/>
</dbReference>
<dbReference type="EC" id="7.2.2.10" evidence="16"/>
<keyword evidence="20" id="KW-1185">Reference proteome</keyword>
<dbReference type="Pfam" id="PF08282">
    <property type="entry name" value="Hydrolase_3"/>
    <property type="match status" value="1"/>
</dbReference>